<dbReference type="AlphaFoldDB" id="A0AAE1BBY6"/>
<protein>
    <submittedName>
        <fullName evidence="1">Uncharacterized protein</fullName>
    </submittedName>
</protein>
<reference evidence="1" key="1">
    <citation type="journal article" date="2023" name="G3 (Bethesda)">
        <title>A reference genome for the long-term kleptoplast-retaining sea slug Elysia crispata morphotype clarki.</title>
        <authorList>
            <person name="Eastman K.E."/>
            <person name="Pendleton A.L."/>
            <person name="Shaikh M.A."/>
            <person name="Suttiyut T."/>
            <person name="Ogas R."/>
            <person name="Tomko P."/>
            <person name="Gavelis G."/>
            <person name="Widhalm J.R."/>
            <person name="Wisecaver J.H."/>
        </authorList>
    </citation>
    <scope>NUCLEOTIDE SEQUENCE</scope>
    <source>
        <strain evidence="1">ECLA1</strain>
    </source>
</reference>
<sequence length="196" mass="21336">MSGKDPDKLNPLWTTGSDKLVFLPQQYRCHGCRSVNMTCEGLVSSEDVLMTMLKPGSHVCGNSVPEIGLPSARACLGLFSFIWFCKPKNLASAVSYCSSFAPPRPCWETSPLRIVIVGYLVYCTSPLLVNSPHPLLPSLQTGLWLLNLSPCPANEAKVQFWVFVLQPSCIGFAFPTQLISSPRHGPDLGRNSPIGA</sequence>
<evidence type="ECO:0000313" key="2">
    <source>
        <dbReference type="Proteomes" id="UP001283361"/>
    </source>
</evidence>
<accession>A0AAE1BBY6</accession>
<dbReference type="Proteomes" id="UP001283361">
    <property type="component" value="Unassembled WGS sequence"/>
</dbReference>
<evidence type="ECO:0000313" key="1">
    <source>
        <dbReference type="EMBL" id="KAK3803484.1"/>
    </source>
</evidence>
<keyword evidence="2" id="KW-1185">Reference proteome</keyword>
<gene>
    <name evidence="1" type="ORF">RRG08_037797</name>
</gene>
<organism evidence="1 2">
    <name type="scientific">Elysia crispata</name>
    <name type="common">lettuce slug</name>
    <dbReference type="NCBI Taxonomy" id="231223"/>
    <lineage>
        <taxon>Eukaryota</taxon>
        <taxon>Metazoa</taxon>
        <taxon>Spiralia</taxon>
        <taxon>Lophotrochozoa</taxon>
        <taxon>Mollusca</taxon>
        <taxon>Gastropoda</taxon>
        <taxon>Heterobranchia</taxon>
        <taxon>Euthyneura</taxon>
        <taxon>Panpulmonata</taxon>
        <taxon>Sacoglossa</taxon>
        <taxon>Placobranchoidea</taxon>
        <taxon>Plakobranchidae</taxon>
        <taxon>Elysia</taxon>
    </lineage>
</organism>
<dbReference type="EMBL" id="JAWDGP010000122">
    <property type="protein sequence ID" value="KAK3803484.1"/>
    <property type="molecule type" value="Genomic_DNA"/>
</dbReference>
<comment type="caution">
    <text evidence="1">The sequence shown here is derived from an EMBL/GenBank/DDBJ whole genome shotgun (WGS) entry which is preliminary data.</text>
</comment>
<proteinExistence type="predicted"/>
<name>A0AAE1BBY6_9GAST</name>